<dbReference type="EMBL" id="JAIRAU010000019">
    <property type="protein sequence ID" value="MBZ5710681.1"/>
    <property type="molecule type" value="Genomic_DNA"/>
</dbReference>
<feature type="compositionally biased region" description="Basic and acidic residues" evidence="1">
    <location>
        <begin position="119"/>
        <end position="131"/>
    </location>
</feature>
<feature type="region of interest" description="Disordered" evidence="1">
    <location>
        <begin position="65"/>
        <end position="131"/>
    </location>
</feature>
<feature type="compositionally biased region" description="Basic residues" evidence="1">
    <location>
        <begin position="10"/>
        <end position="19"/>
    </location>
</feature>
<evidence type="ECO:0008006" key="4">
    <source>
        <dbReference type="Google" id="ProtNLM"/>
    </source>
</evidence>
<gene>
    <name evidence="2" type="ORF">K7C98_15575</name>
</gene>
<comment type="caution">
    <text evidence="2">The sequence shown here is derived from an EMBL/GenBank/DDBJ whole genome shotgun (WGS) entry which is preliminary data.</text>
</comment>
<evidence type="ECO:0000313" key="3">
    <source>
        <dbReference type="Proteomes" id="UP001139031"/>
    </source>
</evidence>
<dbReference type="Proteomes" id="UP001139031">
    <property type="component" value="Unassembled WGS sequence"/>
</dbReference>
<feature type="region of interest" description="Disordered" evidence="1">
    <location>
        <begin position="1"/>
        <end position="44"/>
    </location>
</feature>
<proteinExistence type="predicted"/>
<feature type="compositionally biased region" description="Pro residues" evidence="1">
    <location>
        <begin position="82"/>
        <end position="96"/>
    </location>
</feature>
<sequence>MTAHDPTRTPHIRRCHHWRPGQAPGPAPTGRQGARTAHIGRQASEGRHAAIAALVLLLAAACTRQPEQPKAQPAPVDTRTKGPPPAGPQEATPPPVSGAANPGAAAAPEPGTEPPGGDVGKKTPTRADEHK</sequence>
<dbReference type="RefSeq" id="WP_224192451.1">
    <property type="nucleotide sequence ID" value="NZ_JAIRAU010000019.1"/>
</dbReference>
<evidence type="ECO:0000256" key="1">
    <source>
        <dbReference type="SAM" id="MobiDB-lite"/>
    </source>
</evidence>
<protein>
    <recommendedName>
        <fullName evidence="4">Lipoprotein</fullName>
    </recommendedName>
</protein>
<evidence type="ECO:0000313" key="2">
    <source>
        <dbReference type="EMBL" id="MBZ5710681.1"/>
    </source>
</evidence>
<keyword evidence="3" id="KW-1185">Reference proteome</keyword>
<organism evidence="2 3">
    <name type="scientific">Nannocystis pusilla</name>
    <dbReference type="NCBI Taxonomy" id="889268"/>
    <lineage>
        <taxon>Bacteria</taxon>
        <taxon>Pseudomonadati</taxon>
        <taxon>Myxococcota</taxon>
        <taxon>Polyangia</taxon>
        <taxon>Nannocystales</taxon>
        <taxon>Nannocystaceae</taxon>
        <taxon>Nannocystis</taxon>
    </lineage>
</organism>
<reference evidence="2" key="1">
    <citation type="submission" date="2021-08" db="EMBL/GenBank/DDBJ databases">
        <authorList>
            <person name="Stevens D.C."/>
        </authorList>
    </citation>
    <scope>NUCLEOTIDE SEQUENCE</scope>
    <source>
        <strain evidence="2">DSM 53165</strain>
    </source>
</reference>
<name>A0ABS7TR75_9BACT</name>
<feature type="compositionally biased region" description="Low complexity" evidence="1">
    <location>
        <begin position="97"/>
        <end position="110"/>
    </location>
</feature>
<accession>A0ABS7TR75</accession>